<reference evidence="7" key="1">
    <citation type="submission" date="2022-11" db="UniProtKB">
        <authorList>
            <consortium name="WormBaseParasite"/>
        </authorList>
    </citation>
    <scope>IDENTIFICATION</scope>
</reference>
<keyword evidence="4" id="KW-0472">Membrane</keyword>
<dbReference type="InterPro" id="IPR028082">
    <property type="entry name" value="Peripla_BP_I"/>
</dbReference>
<feature type="domain" description="Receptor ligand binding region" evidence="5">
    <location>
        <begin position="3"/>
        <end position="81"/>
    </location>
</feature>
<evidence type="ECO:0000256" key="2">
    <source>
        <dbReference type="ARBA" id="ARBA00022692"/>
    </source>
</evidence>
<dbReference type="GO" id="GO:0007165">
    <property type="term" value="P:signal transduction"/>
    <property type="evidence" value="ECO:0007669"/>
    <property type="project" value="TreeGrafter"/>
</dbReference>
<comment type="subcellular location">
    <subcellularLocation>
        <location evidence="1">Membrane</location>
    </subcellularLocation>
</comment>
<evidence type="ECO:0000313" key="6">
    <source>
        <dbReference type="Proteomes" id="UP000887561"/>
    </source>
</evidence>
<dbReference type="GO" id="GO:0038023">
    <property type="term" value="F:signaling receptor activity"/>
    <property type="evidence" value="ECO:0007669"/>
    <property type="project" value="TreeGrafter"/>
</dbReference>
<dbReference type="SUPFAM" id="SSF53822">
    <property type="entry name" value="Periplasmic binding protein-like I"/>
    <property type="match status" value="1"/>
</dbReference>
<dbReference type="InterPro" id="IPR001828">
    <property type="entry name" value="ANF_lig-bd_rcpt"/>
</dbReference>
<proteinExistence type="predicted"/>
<name>A0A915MKY0_MELJA</name>
<evidence type="ECO:0000259" key="5">
    <source>
        <dbReference type="Pfam" id="PF01094"/>
    </source>
</evidence>
<dbReference type="InterPro" id="IPR052612">
    <property type="entry name" value="ANP_Clearance_Receptor"/>
</dbReference>
<sequence length="202" mass="22896">MESCNRLSGVEHAAFLHYMRNASVYFGPGCNNEMLVIGRLASRWNVPIIAHLSGDDALSDRTVFDTLGSVALTSATEMARATQTYIQLNGYLKDAQIEINVEIELDPYVVIIVEMGMDLHSSKNVMIAAHRSHMKTSEYVYIIPWLAHMHDHYPWEASNVEKQETKTAFDDAVVITAHGYDKKFIEDFEQRFNKMTGIISSY</sequence>
<dbReference type="Gene3D" id="3.40.50.2300">
    <property type="match status" value="1"/>
</dbReference>
<dbReference type="WBParaSite" id="scaffold3953_cov190.g7376">
    <property type="protein sequence ID" value="scaffold3953_cov190.g7376"/>
    <property type="gene ID" value="scaffold3953_cov190.g7376"/>
</dbReference>
<dbReference type="GO" id="GO:0016020">
    <property type="term" value="C:membrane"/>
    <property type="evidence" value="ECO:0007669"/>
    <property type="project" value="UniProtKB-SubCell"/>
</dbReference>
<evidence type="ECO:0000256" key="3">
    <source>
        <dbReference type="ARBA" id="ARBA00022989"/>
    </source>
</evidence>
<organism evidence="6 7">
    <name type="scientific">Meloidogyne javanica</name>
    <name type="common">Root-knot nematode worm</name>
    <dbReference type="NCBI Taxonomy" id="6303"/>
    <lineage>
        <taxon>Eukaryota</taxon>
        <taxon>Metazoa</taxon>
        <taxon>Ecdysozoa</taxon>
        <taxon>Nematoda</taxon>
        <taxon>Chromadorea</taxon>
        <taxon>Rhabditida</taxon>
        <taxon>Tylenchina</taxon>
        <taxon>Tylenchomorpha</taxon>
        <taxon>Tylenchoidea</taxon>
        <taxon>Meloidogynidae</taxon>
        <taxon>Meloidogyninae</taxon>
        <taxon>Meloidogyne</taxon>
        <taxon>Meloidogyne incognita group</taxon>
    </lineage>
</organism>
<dbReference type="PANTHER" id="PTHR44755">
    <property type="entry name" value="NATRIURETIC PEPTIDE RECEPTOR 3-RELATED"/>
    <property type="match status" value="1"/>
</dbReference>
<evidence type="ECO:0000256" key="4">
    <source>
        <dbReference type="ARBA" id="ARBA00023136"/>
    </source>
</evidence>
<evidence type="ECO:0000256" key="1">
    <source>
        <dbReference type="ARBA" id="ARBA00004370"/>
    </source>
</evidence>
<dbReference type="AlphaFoldDB" id="A0A915MKY0"/>
<dbReference type="GO" id="GO:0017046">
    <property type="term" value="F:peptide hormone binding"/>
    <property type="evidence" value="ECO:0007669"/>
    <property type="project" value="TreeGrafter"/>
</dbReference>
<evidence type="ECO:0000313" key="7">
    <source>
        <dbReference type="WBParaSite" id="scaffold3953_cov190.g7376"/>
    </source>
</evidence>
<accession>A0A915MKY0</accession>
<dbReference type="Proteomes" id="UP000887561">
    <property type="component" value="Unplaced"/>
</dbReference>
<keyword evidence="2" id="KW-0812">Transmembrane</keyword>
<keyword evidence="6" id="KW-1185">Reference proteome</keyword>
<protein>
    <submittedName>
        <fullName evidence="7">Receptor ligand binding region domain-containing protein</fullName>
    </submittedName>
</protein>
<dbReference type="PANTHER" id="PTHR44755:SF8">
    <property type="entry name" value="RECEPTOR LIGAND BINDING REGION DOMAIN-CONTAINING PROTEIN"/>
    <property type="match status" value="1"/>
</dbReference>
<keyword evidence="3" id="KW-1133">Transmembrane helix</keyword>
<dbReference type="Pfam" id="PF01094">
    <property type="entry name" value="ANF_receptor"/>
    <property type="match status" value="1"/>
</dbReference>